<evidence type="ECO:0000256" key="1">
    <source>
        <dbReference type="ARBA" id="ARBA00022491"/>
    </source>
</evidence>
<evidence type="ECO:0000259" key="5">
    <source>
        <dbReference type="PROSITE" id="PS50937"/>
    </source>
</evidence>
<organism evidence="6 7">
    <name type="scientific">Liquorilactobacillus satsumensis DSM 16230 = JCM 12392</name>
    <dbReference type="NCBI Taxonomy" id="1423801"/>
    <lineage>
        <taxon>Bacteria</taxon>
        <taxon>Bacillati</taxon>
        <taxon>Bacillota</taxon>
        <taxon>Bacilli</taxon>
        <taxon>Lactobacillales</taxon>
        <taxon>Lactobacillaceae</taxon>
        <taxon>Liquorilactobacillus</taxon>
    </lineage>
</organism>
<keyword evidence="1" id="KW-0678">Repressor</keyword>
<sequence>MEKLFKIKHVARLLNMSSDSIRFYEKKRIVTPLRDTQNAYRGFRQEDIWRLYDCKILQSMGFSIAEVTTIMNNVCRTDYNDMLEHKETELEHQIRVYQEMLQEIRRVQAVAPAIAQSQNVCYIQDSPHLYALCYTRNGELDSKSIENKFFKTALQHYSAFLPIAIIPFKRACCERSLWENSYGFCIDAKIADEYGIATQQQVIEYLPRRSVYVLVEAKPGLNVQTLKFAYTWMAEHNLKLTGDIIGRMLRFDYGRSGATRIYEVWLPID</sequence>
<keyword evidence="3" id="KW-0238">DNA-binding</keyword>
<evidence type="ECO:0000313" key="6">
    <source>
        <dbReference type="EMBL" id="KRL96750.1"/>
    </source>
</evidence>
<dbReference type="PANTHER" id="PTHR30204:SF69">
    <property type="entry name" value="MERR-FAMILY TRANSCRIPTIONAL REGULATOR"/>
    <property type="match status" value="1"/>
</dbReference>
<name>A0A0R1UUM7_9LACO</name>
<dbReference type="AlphaFoldDB" id="A0A0R1UUM7"/>
<dbReference type="Pfam" id="PF13411">
    <property type="entry name" value="MerR_1"/>
    <property type="match status" value="1"/>
</dbReference>
<dbReference type="InterPro" id="IPR000551">
    <property type="entry name" value="MerR-type_HTH_dom"/>
</dbReference>
<dbReference type="Gene3D" id="1.10.1660.10">
    <property type="match status" value="1"/>
</dbReference>
<dbReference type="RefSeq" id="WP_056961948.1">
    <property type="nucleotide sequence ID" value="NZ_AZFQ01000055.1"/>
</dbReference>
<feature type="domain" description="HTH merR-type" evidence="5">
    <location>
        <begin position="4"/>
        <end position="73"/>
    </location>
</feature>
<dbReference type="STRING" id="1423801.FD50_GL002030"/>
<dbReference type="InterPro" id="IPR047057">
    <property type="entry name" value="MerR_fam"/>
</dbReference>
<evidence type="ECO:0000256" key="2">
    <source>
        <dbReference type="ARBA" id="ARBA00023015"/>
    </source>
</evidence>
<dbReference type="PANTHER" id="PTHR30204">
    <property type="entry name" value="REDOX-CYCLING DRUG-SENSING TRANSCRIPTIONAL ACTIVATOR SOXR"/>
    <property type="match status" value="1"/>
</dbReference>
<keyword evidence="4" id="KW-0804">Transcription</keyword>
<dbReference type="InterPro" id="IPR009061">
    <property type="entry name" value="DNA-bd_dom_put_sf"/>
</dbReference>
<comment type="caution">
    <text evidence="6">The sequence shown here is derived from an EMBL/GenBank/DDBJ whole genome shotgun (WGS) entry which is preliminary data.</text>
</comment>
<dbReference type="CDD" id="cd00592">
    <property type="entry name" value="HTH_MerR-like"/>
    <property type="match status" value="1"/>
</dbReference>
<gene>
    <name evidence="6" type="ORF">FD50_GL002030</name>
</gene>
<dbReference type="SMART" id="SM00422">
    <property type="entry name" value="HTH_MERR"/>
    <property type="match status" value="1"/>
</dbReference>
<evidence type="ECO:0000313" key="7">
    <source>
        <dbReference type="Proteomes" id="UP000051166"/>
    </source>
</evidence>
<reference evidence="6 7" key="1">
    <citation type="journal article" date="2015" name="Genome Announc.">
        <title>Expanding the biotechnology potential of lactobacilli through comparative genomics of 213 strains and associated genera.</title>
        <authorList>
            <person name="Sun Z."/>
            <person name="Harris H.M."/>
            <person name="McCann A."/>
            <person name="Guo C."/>
            <person name="Argimon S."/>
            <person name="Zhang W."/>
            <person name="Yang X."/>
            <person name="Jeffery I.B."/>
            <person name="Cooney J.C."/>
            <person name="Kagawa T.F."/>
            <person name="Liu W."/>
            <person name="Song Y."/>
            <person name="Salvetti E."/>
            <person name="Wrobel A."/>
            <person name="Rasinkangas P."/>
            <person name="Parkhill J."/>
            <person name="Rea M.C."/>
            <person name="O'Sullivan O."/>
            <person name="Ritari J."/>
            <person name="Douillard F.P."/>
            <person name="Paul Ross R."/>
            <person name="Yang R."/>
            <person name="Briner A.E."/>
            <person name="Felis G.E."/>
            <person name="de Vos W.M."/>
            <person name="Barrangou R."/>
            <person name="Klaenhammer T.R."/>
            <person name="Caufield P.W."/>
            <person name="Cui Y."/>
            <person name="Zhang H."/>
            <person name="O'Toole P.W."/>
        </authorList>
    </citation>
    <scope>NUCLEOTIDE SEQUENCE [LARGE SCALE GENOMIC DNA]</scope>
    <source>
        <strain evidence="6 7">DSM 16230</strain>
    </source>
</reference>
<dbReference type="Proteomes" id="UP000051166">
    <property type="component" value="Unassembled WGS sequence"/>
</dbReference>
<dbReference type="GeneID" id="98309246"/>
<dbReference type="OrthoDB" id="9811174at2"/>
<dbReference type="GO" id="GO:0003677">
    <property type="term" value="F:DNA binding"/>
    <property type="evidence" value="ECO:0007669"/>
    <property type="project" value="UniProtKB-KW"/>
</dbReference>
<keyword evidence="2" id="KW-0805">Transcription regulation</keyword>
<dbReference type="GO" id="GO:0003700">
    <property type="term" value="F:DNA-binding transcription factor activity"/>
    <property type="evidence" value="ECO:0007669"/>
    <property type="project" value="InterPro"/>
</dbReference>
<dbReference type="EMBL" id="AZFQ01000055">
    <property type="protein sequence ID" value="KRL96750.1"/>
    <property type="molecule type" value="Genomic_DNA"/>
</dbReference>
<keyword evidence="7" id="KW-1185">Reference proteome</keyword>
<evidence type="ECO:0000256" key="3">
    <source>
        <dbReference type="ARBA" id="ARBA00023125"/>
    </source>
</evidence>
<protein>
    <recommendedName>
        <fullName evidence="5">HTH merR-type domain-containing protein</fullName>
    </recommendedName>
</protein>
<dbReference type="PATRIC" id="fig|1423801.4.peg.2074"/>
<dbReference type="PROSITE" id="PS50937">
    <property type="entry name" value="HTH_MERR_2"/>
    <property type="match status" value="1"/>
</dbReference>
<proteinExistence type="predicted"/>
<accession>A0A0R1UUM7</accession>
<dbReference type="SUPFAM" id="SSF46955">
    <property type="entry name" value="Putative DNA-binding domain"/>
    <property type="match status" value="1"/>
</dbReference>
<evidence type="ECO:0000256" key="4">
    <source>
        <dbReference type="ARBA" id="ARBA00023163"/>
    </source>
</evidence>